<dbReference type="EMBL" id="JAELUQ010000001">
    <property type="protein sequence ID" value="KAG7420957.1"/>
    <property type="molecule type" value="Genomic_DNA"/>
</dbReference>
<gene>
    <name evidence="1" type="ORF">Forpe1208_v001926</name>
</gene>
<protein>
    <submittedName>
        <fullName evidence="1">Uncharacterized protein</fullName>
    </submittedName>
</protein>
<reference evidence="1" key="1">
    <citation type="submission" date="2021-04" db="EMBL/GenBank/DDBJ databases">
        <title>First draft genome resource for Brassicaceae pathogens Fusarium oxysporum f. sp. raphani and Fusarium oxysporum f. sp. rapae.</title>
        <authorList>
            <person name="Asai S."/>
        </authorList>
    </citation>
    <scope>NUCLEOTIDE SEQUENCE</scope>
    <source>
        <strain evidence="1">Tf1208</strain>
    </source>
</reference>
<sequence length="96" mass="10756">MAPILHSCLRRRSSRVWIWRLSEAVIAANARQIGTAPAATYTRGPVRDYRLIPDNPYALFKAGQFNKSVKVLAADNSSKGEVFFDADHSSNEDFFP</sequence>
<accession>A0A8J5PJ30</accession>
<evidence type="ECO:0000313" key="1">
    <source>
        <dbReference type="EMBL" id="KAG7420957.1"/>
    </source>
</evidence>
<dbReference type="AlphaFoldDB" id="A0A8J5PJ30"/>
<evidence type="ECO:0000313" key="2">
    <source>
        <dbReference type="Proteomes" id="UP000694050"/>
    </source>
</evidence>
<dbReference type="Proteomes" id="UP000694050">
    <property type="component" value="Unassembled WGS sequence"/>
</dbReference>
<comment type="caution">
    <text evidence="1">The sequence shown here is derived from an EMBL/GenBank/DDBJ whole genome shotgun (WGS) entry which is preliminary data.</text>
</comment>
<organism evidence="1 2">
    <name type="scientific">Fusarium oxysporum f. sp. rapae</name>
    <dbReference type="NCBI Taxonomy" id="485398"/>
    <lineage>
        <taxon>Eukaryota</taxon>
        <taxon>Fungi</taxon>
        <taxon>Dikarya</taxon>
        <taxon>Ascomycota</taxon>
        <taxon>Pezizomycotina</taxon>
        <taxon>Sordariomycetes</taxon>
        <taxon>Hypocreomycetidae</taxon>
        <taxon>Hypocreales</taxon>
        <taxon>Nectriaceae</taxon>
        <taxon>Fusarium</taxon>
        <taxon>Fusarium oxysporum species complex</taxon>
    </lineage>
</organism>
<proteinExistence type="predicted"/>
<name>A0A8J5PJ30_FUSOX</name>